<accession>A0ABW8FYF3</accession>
<sequence>MNITPCISQVPLSINGVEGINPADLSSKNIRGRDIIIINPTCEGGGDHALAKKIANIALDAGCRVTIYSLNLFSYGENAHNPKYQNYTLHNEEPHHISHLNDPLFIISPVGIAKTSILEKHLKKICEEFKFQKDDIILIEEMDLLYSNSQELNNYNDMLKKIGFTNISINKLGFDSGSIGYIPTDERTINEIKSRFEGELINLFDSYNVTLSRDNSYHLAYISSDTYVTGSQVFIANTLSEIVEDERSATFIMSLRELHTSRITVLTNGIENILKTKNEEFDYASLFSKATITVINSDSGNIERQNIFTGSGTKKIKIIITNKLPKNIYDDFLILADTGMASGDQSLSDYLTIKGKFPYYDMQPWKAPLVKSIKKLGGRDLEKHLDNRITGRKPFTGEIISSLKSNITQQTLTPEQLTKVNELDKIISSNTAEKYICELIKSRMKNIKSTGF</sequence>
<comment type="caution">
    <text evidence="1">The sequence shown here is derived from an EMBL/GenBank/DDBJ whole genome shotgun (WGS) entry which is preliminary data.</text>
</comment>
<keyword evidence="2" id="KW-1185">Reference proteome</keyword>
<evidence type="ECO:0000313" key="1">
    <source>
        <dbReference type="EMBL" id="MFJ5321855.1"/>
    </source>
</evidence>
<proteinExistence type="predicted"/>
<dbReference type="RefSeq" id="WP_400292562.1">
    <property type="nucleotide sequence ID" value="NZ_JBIXKD010000010.1"/>
</dbReference>
<dbReference type="Proteomes" id="UP001617714">
    <property type="component" value="Unassembled WGS sequence"/>
</dbReference>
<evidence type="ECO:0000313" key="2">
    <source>
        <dbReference type="Proteomes" id="UP001617714"/>
    </source>
</evidence>
<name>A0ABW8FYF3_9GAMM</name>
<protein>
    <submittedName>
        <fullName evidence="1">Uncharacterized protein</fullName>
    </submittedName>
</protein>
<gene>
    <name evidence="1" type="ORF">ACIPSN_10920</name>
</gene>
<reference evidence="1 2" key="1">
    <citation type="submission" date="2024-10" db="EMBL/GenBank/DDBJ databases">
        <authorList>
            <person name="Lu C.-H."/>
        </authorList>
    </citation>
    <scope>NUCLEOTIDE SEQUENCE [LARGE SCALE GENOMIC DNA]</scope>
    <source>
        <strain evidence="1 2">22QBSP01-2</strain>
    </source>
</reference>
<organism evidence="1 2">
    <name type="scientific">Pectobacterium parvum</name>
    <dbReference type="NCBI Taxonomy" id="2778550"/>
    <lineage>
        <taxon>Bacteria</taxon>
        <taxon>Pseudomonadati</taxon>
        <taxon>Pseudomonadota</taxon>
        <taxon>Gammaproteobacteria</taxon>
        <taxon>Enterobacterales</taxon>
        <taxon>Pectobacteriaceae</taxon>
        <taxon>Pectobacterium</taxon>
    </lineage>
</organism>
<dbReference type="EMBL" id="JBIXKD010000010">
    <property type="protein sequence ID" value="MFJ5321855.1"/>
    <property type="molecule type" value="Genomic_DNA"/>
</dbReference>